<evidence type="ECO:0000313" key="5">
    <source>
        <dbReference type="Proteomes" id="UP000648908"/>
    </source>
</evidence>
<evidence type="ECO:0000259" key="3">
    <source>
        <dbReference type="SMART" id="SM00062"/>
    </source>
</evidence>
<comment type="caution">
    <text evidence="4">The sequence shown here is derived from an EMBL/GenBank/DDBJ whole genome shotgun (WGS) entry which is preliminary data.</text>
</comment>
<feature type="signal peptide" evidence="2">
    <location>
        <begin position="1"/>
        <end position="20"/>
    </location>
</feature>
<accession>A0A8K0XZM2</accession>
<keyword evidence="1 2" id="KW-0732">Signal</keyword>
<evidence type="ECO:0000313" key="4">
    <source>
        <dbReference type="EMBL" id="MBL4916203.1"/>
    </source>
</evidence>
<dbReference type="Gene3D" id="3.40.190.10">
    <property type="entry name" value="Periplasmic binding protein-like II"/>
    <property type="match status" value="2"/>
</dbReference>
<dbReference type="Pfam" id="PF00497">
    <property type="entry name" value="SBP_bac_3"/>
    <property type="match status" value="1"/>
</dbReference>
<dbReference type="PANTHER" id="PTHR35936">
    <property type="entry name" value="MEMBRANE-BOUND LYTIC MUREIN TRANSGLYCOSYLASE F"/>
    <property type="match status" value="1"/>
</dbReference>
<dbReference type="AlphaFoldDB" id="A0A8K0XZM2"/>
<dbReference type="SUPFAM" id="SSF53850">
    <property type="entry name" value="Periplasmic binding protein-like II"/>
    <property type="match status" value="1"/>
</dbReference>
<organism evidence="4 5">
    <name type="scientific">Szabonella alba</name>
    <dbReference type="NCBI Taxonomy" id="2804194"/>
    <lineage>
        <taxon>Bacteria</taxon>
        <taxon>Pseudomonadati</taxon>
        <taxon>Pseudomonadota</taxon>
        <taxon>Alphaproteobacteria</taxon>
        <taxon>Rhodobacterales</taxon>
        <taxon>Paracoccaceae</taxon>
        <taxon>Szabonella</taxon>
    </lineage>
</organism>
<proteinExistence type="predicted"/>
<dbReference type="Proteomes" id="UP000648908">
    <property type="component" value="Unassembled WGS sequence"/>
</dbReference>
<dbReference type="SMART" id="SM00062">
    <property type="entry name" value="PBPb"/>
    <property type="match status" value="1"/>
</dbReference>
<dbReference type="PANTHER" id="PTHR35936:SF19">
    <property type="entry name" value="AMINO-ACID-BINDING PROTEIN YXEM-RELATED"/>
    <property type="match status" value="1"/>
</dbReference>
<evidence type="ECO:0000256" key="2">
    <source>
        <dbReference type="SAM" id="SignalP"/>
    </source>
</evidence>
<dbReference type="RefSeq" id="WP_202686835.1">
    <property type="nucleotide sequence ID" value="NZ_JAESVN010000001.1"/>
</dbReference>
<dbReference type="EMBL" id="JAESVN010000001">
    <property type="protein sequence ID" value="MBL4916203.1"/>
    <property type="molecule type" value="Genomic_DNA"/>
</dbReference>
<evidence type="ECO:0000256" key="1">
    <source>
        <dbReference type="ARBA" id="ARBA00022729"/>
    </source>
</evidence>
<protein>
    <submittedName>
        <fullName evidence="4">Transporter substrate-binding domain-containing protein</fullName>
    </submittedName>
</protein>
<sequence>MKKILLTTLAALSFGSAAMAQEVKVGIAAEPYPPFASPDAAGNWIGWEIEMIGAVCAAAELDCVITPVAWDGIIPSLTSGQVDAIMASMSITEERLKTIDFSDKYYNTPTVIAVAKGSGIAPTPEGLAGKILGVQVSTIHQDYAQTHFGDAEIKLYQTQDEANQDLVAGRIDATQADSIALDAFLASAEGTACCESAGAVADDPAILGLGVGVGLRKGEDDLKAKFNAGIAKILEDGTYETISAPYFDSSIYGG</sequence>
<feature type="chain" id="PRO_5035429763" evidence="2">
    <location>
        <begin position="21"/>
        <end position="254"/>
    </location>
</feature>
<name>A0A8K0XZM2_9RHOB</name>
<gene>
    <name evidence="4" type="ORF">JL811_03125</name>
</gene>
<dbReference type="InterPro" id="IPR001638">
    <property type="entry name" value="Solute-binding_3/MltF_N"/>
</dbReference>
<feature type="domain" description="Solute-binding protein family 3/N-terminal" evidence="3">
    <location>
        <begin position="22"/>
        <end position="250"/>
    </location>
</feature>
<keyword evidence="5" id="KW-1185">Reference proteome</keyword>
<reference evidence="4" key="1">
    <citation type="submission" date="2021-01" db="EMBL/GenBank/DDBJ databases">
        <title>Tabrizicola alba sp. nov. a motile alkaliphilic bacterium isolated from a soda lake.</title>
        <authorList>
            <person name="Szuroczki S."/>
            <person name="Abbaszade G."/>
            <person name="Schumann P."/>
            <person name="Toth E."/>
        </authorList>
    </citation>
    <scope>NUCLEOTIDE SEQUENCE</scope>
    <source>
        <strain evidence="4">DMG-N-6</strain>
    </source>
</reference>